<evidence type="ECO:0000256" key="1">
    <source>
        <dbReference type="SAM" id="MobiDB-lite"/>
    </source>
</evidence>
<comment type="caution">
    <text evidence="3">The sequence shown here is derived from an EMBL/GenBank/DDBJ whole genome shotgun (WGS) entry which is preliminary data.</text>
</comment>
<feature type="compositionally biased region" description="Low complexity" evidence="1">
    <location>
        <begin position="66"/>
        <end position="85"/>
    </location>
</feature>
<name>A0A9W7ARL7_9STRA</name>
<gene>
    <name evidence="3" type="ORF">TrLO_g12617</name>
</gene>
<keyword evidence="2" id="KW-0812">Transmembrane</keyword>
<organism evidence="3 4">
    <name type="scientific">Triparma laevis f. longispina</name>
    <dbReference type="NCBI Taxonomy" id="1714387"/>
    <lineage>
        <taxon>Eukaryota</taxon>
        <taxon>Sar</taxon>
        <taxon>Stramenopiles</taxon>
        <taxon>Ochrophyta</taxon>
        <taxon>Bolidophyceae</taxon>
        <taxon>Parmales</taxon>
        <taxon>Triparmaceae</taxon>
        <taxon>Triparma</taxon>
    </lineage>
</organism>
<evidence type="ECO:0000313" key="3">
    <source>
        <dbReference type="EMBL" id="GMH77916.1"/>
    </source>
</evidence>
<feature type="compositionally biased region" description="Pro residues" evidence="1">
    <location>
        <begin position="50"/>
        <end position="65"/>
    </location>
</feature>
<evidence type="ECO:0000313" key="4">
    <source>
        <dbReference type="Proteomes" id="UP001165122"/>
    </source>
</evidence>
<reference evidence="4" key="1">
    <citation type="journal article" date="2023" name="Commun. Biol.">
        <title>Genome analysis of Parmales, the sister group of diatoms, reveals the evolutionary specialization of diatoms from phago-mixotrophs to photoautotrophs.</title>
        <authorList>
            <person name="Ban H."/>
            <person name="Sato S."/>
            <person name="Yoshikawa S."/>
            <person name="Yamada K."/>
            <person name="Nakamura Y."/>
            <person name="Ichinomiya M."/>
            <person name="Sato N."/>
            <person name="Blanc-Mathieu R."/>
            <person name="Endo H."/>
            <person name="Kuwata A."/>
            <person name="Ogata H."/>
        </authorList>
    </citation>
    <scope>NUCLEOTIDE SEQUENCE [LARGE SCALE GENOMIC DNA]</scope>
    <source>
        <strain evidence="4">NIES 3700</strain>
    </source>
</reference>
<keyword evidence="4" id="KW-1185">Reference proteome</keyword>
<keyword evidence="2" id="KW-0472">Membrane</keyword>
<dbReference type="Proteomes" id="UP001165122">
    <property type="component" value="Unassembled WGS sequence"/>
</dbReference>
<protein>
    <submittedName>
        <fullName evidence="3">Uncharacterized protein</fullName>
    </submittedName>
</protein>
<keyword evidence="2" id="KW-1133">Transmembrane helix</keyword>
<dbReference type="EMBL" id="BRXW01000849">
    <property type="protein sequence ID" value="GMH77916.1"/>
    <property type="molecule type" value="Genomic_DNA"/>
</dbReference>
<sequence>MLRAGRGVGGSVSGSATVILAGLVAAAIIGLFLTGTRKLKIGREEKAVRPSPPKPATKSPTPPTQSPTQSLGPTPLTPQNQPNPNAKTPALQAGSNCFCDSDAKEDLANSYCNNGSNMQRFCPNAVDHGDGRTQSCVWSGWSIGPQTGDIEADCQAWGAVKVGDPRSKAIHDNEKILEYNKIEPGVTVKGTTISGAAAIFICTGAYFTKKRKMRTAQPQTDDLEMRGKNVV</sequence>
<feature type="region of interest" description="Disordered" evidence="1">
    <location>
        <begin position="43"/>
        <end position="89"/>
    </location>
</feature>
<dbReference type="AlphaFoldDB" id="A0A9W7ARL7"/>
<feature type="transmembrane region" description="Helical" evidence="2">
    <location>
        <begin position="12"/>
        <end position="33"/>
    </location>
</feature>
<proteinExistence type="predicted"/>
<evidence type="ECO:0000256" key="2">
    <source>
        <dbReference type="SAM" id="Phobius"/>
    </source>
</evidence>
<accession>A0A9W7ARL7</accession>